<dbReference type="InterPro" id="IPR037185">
    <property type="entry name" value="EmrE-like"/>
</dbReference>
<dbReference type="SUPFAM" id="SSF103481">
    <property type="entry name" value="Multidrug resistance efflux transporter EmrE"/>
    <property type="match status" value="2"/>
</dbReference>
<name>A0A371XHA8_9HYPH</name>
<reference evidence="9" key="1">
    <citation type="submission" date="2018-08" db="EMBL/GenBank/DDBJ databases">
        <authorList>
            <person name="Im W.T."/>
        </authorList>
    </citation>
    <scope>NUCLEOTIDE SEQUENCE [LARGE SCALE GENOMIC DNA]</scope>
    <source>
        <strain evidence="9">LA-28</strain>
    </source>
</reference>
<evidence type="ECO:0000256" key="4">
    <source>
        <dbReference type="ARBA" id="ARBA00022989"/>
    </source>
</evidence>
<evidence type="ECO:0000313" key="9">
    <source>
        <dbReference type="Proteomes" id="UP000262379"/>
    </source>
</evidence>
<protein>
    <submittedName>
        <fullName evidence="8">DMT family transporter</fullName>
    </submittedName>
</protein>
<sequence length="311" mass="32351">MGRIALFISELLALSAAICIALSGMLISELKGRVDVIRLARWQMLAAFAMTAAMTVVRGGWDTIDADQAWLLALSSLFGIIIASTTYFAAIYIAGPRTTALLFTLASPFSLLLGYAFLGETITMRQAFGVLLVIVGILMAIGMRRRETVPAVEVPAANTAAPVSQQPSPSWLGMALGVITALGQALGSLAARPAMEAGADPAAAMAVRSGIAALFFLALALVPLKALHQPYKFQWPDMKIAVASAFFGTGLGMSLLMAALTTGNVGIVTTLSSMTPIMILPMVWLRSGVAPVKAAWLGAAIAVIGTAAISL</sequence>
<evidence type="ECO:0000259" key="7">
    <source>
        <dbReference type="Pfam" id="PF00892"/>
    </source>
</evidence>
<dbReference type="AlphaFoldDB" id="A0A371XHA8"/>
<dbReference type="EMBL" id="QURN01000004">
    <property type="protein sequence ID" value="RFC68611.1"/>
    <property type="molecule type" value="Genomic_DNA"/>
</dbReference>
<feature type="domain" description="EamA" evidence="7">
    <location>
        <begin position="9"/>
        <end position="140"/>
    </location>
</feature>
<evidence type="ECO:0000313" key="8">
    <source>
        <dbReference type="EMBL" id="RFC68611.1"/>
    </source>
</evidence>
<dbReference type="GO" id="GO:0005886">
    <property type="term" value="C:plasma membrane"/>
    <property type="evidence" value="ECO:0007669"/>
    <property type="project" value="UniProtKB-SubCell"/>
</dbReference>
<proteinExistence type="predicted"/>
<gene>
    <name evidence="8" type="ORF">DY251_06510</name>
</gene>
<feature type="transmembrane region" description="Helical" evidence="6">
    <location>
        <begin position="292"/>
        <end position="310"/>
    </location>
</feature>
<evidence type="ECO:0000256" key="3">
    <source>
        <dbReference type="ARBA" id="ARBA00022692"/>
    </source>
</evidence>
<feature type="transmembrane region" description="Helical" evidence="6">
    <location>
        <begin position="211"/>
        <end position="228"/>
    </location>
</feature>
<dbReference type="InterPro" id="IPR050638">
    <property type="entry name" value="AA-Vitamin_Transporters"/>
</dbReference>
<feature type="transmembrane region" description="Helical" evidence="6">
    <location>
        <begin position="266"/>
        <end position="285"/>
    </location>
</feature>
<feature type="transmembrane region" description="Helical" evidence="6">
    <location>
        <begin position="6"/>
        <end position="27"/>
    </location>
</feature>
<feature type="transmembrane region" description="Helical" evidence="6">
    <location>
        <begin position="100"/>
        <end position="118"/>
    </location>
</feature>
<keyword evidence="9" id="KW-1185">Reference proteome</keyword>
<dbReference type="PANTHER" id="PTHR32322">
    <property type="entry name" value="INNER MEMBRANE TRANSPORTER"/>
    <property type="match status" value="1"/>
</dbReference>
<comment type="subcellular location">
    <subcellularLocation>
        <location evidence="1">Cell membrane</location>
        <topology evidence="1">Multi-pass membrane protein</topology>
    </subcellularLocation>
</comment>
<dbReference type="InterPro" id="IPR000620">
    <property type="entry name" value="EamA_dom"/>
</dbReference>
<evidence type="ECO:0000256" key="1">
    <source>
        <dbReference type="ARBA" id="ARBA00004651"/>
    </source>
</evidence>
<evidence type="ECO:0000256" key="2">
    <source>
        <dbReference type="ARBA" id="ARBA00022475"/>
    </source>
</evidence>
<feature type="transmembrane region" description="Helical" evidence="6">
    <location>
        <begin position="69"/>
        <end position="93"/>
    </location>
</feature>
<comment type="caution">
    <text evidence="8">The sequence shown here is derived from an EMBL/GenBank/DDBJ whole genome shotgun (WGS) entry which is preliminary data.</text>
</comment>
<keyword evidence="4 6" id="KW-1133">Transmembrane helix</keyword>
<keyword evidence="2" id="KW-1003">Cell membrane</keyword>
<feature type="transmembrane region" description="Helical" evidence="6">
    <location>
        <begin position="240"/>
        <end position="260"/>
    </location>
</feature>
<feature type="transmembrane region" description="Helical" evidence="6">
    <location>
        <begin position="39"/>
        <end position="57"/>
    </location>
</feature>
<feature type="transmembrane region" description="Helical" evidence="6">
    <location>
        <begin position="171"/>
        <end position="191"/>
    </location>
</feature>
<feature type="transmembrane region" description="Helical" evidence="6">
    <location>
        <begin position="124"/>
        <end position="141"/>
    </location>
</feature>
<evidence type="ECO:0000256" key="6">
    <source>
        <dbReference type="SAM" id="Phobius"/>
    </source>
</evidence>
<organism evidence="8 9">
    <name type="scientific">Mesorhizobium denitrificans</name>
    <dbReference type="NCBI Taxonomy" id="2294114"/>
    <lineage>
        <taxon>Bacteria</taxon>
        <taxon>Pseudomonadati</taxon>
        <taxon>Pseudomonadota</taxon>
        <taxon>Alphaproteobacteria</taxon>
        <taxon>Hyphomicrobiales</taxon>
        <taxon>Phyllobacteriaceae</taxon>
        <taxon>Mesorhizobium</taxon>
    </lineage>
</organism>
<dbReference type="Pfam" id="PF00892">
    <property type="entry name" value="EamA"/>
    <property type="match status" value="2"/>
</dbReference>
<dbReference type="PANTHER" id="PTHR32322:SF18">
    <property type="entry name" value="S-ADENOSYLMETHIONINE_S-ADENOSYLHOMOCYSTEINE TRANSPORTER"/>
    <property type="match status" value="1"/>
</dbReference>
<dbReference type="Proteomes" id="UP000262379">
    <property type="component" value="Unassembled WGS sequence"/>
</dbReference>
<feature type="domain" description="EamA" evidence="7">
    <location>
        <begin position="172"/>
        <end position="310"/>
    </location>
</feature>
<keyword evidence="3 6" id="KW-0812">Transmembrane</keyword>
<evidence type="ECO:0000256" key="5">
    <source>
        <dbReference type="ARBA" id="ARBA00023136"/>
    </source>
</evidence>
<keyword evidence="5 6" id="KW-0472">Membrane</keyword>
<accession>A0A371XHA8</accession>